<dbReference type="Proteomes" id="UP000239203">
    <property type="component" value="Unassembled WGS sequence"/>
</dbReference>
<sequence length="66" mass="7370">MAGMSAAWIRVLQWWGGLCLLSVIGWVMQGVVGDSWPFPYWVIPTAVWVVLLVIALATGRRAVERE</sequence>
<feature type="transmembrane region" description="Helical" evidence="1">
    <location>
        <begin position="12"/>
        <end position="32"/>
    </location>
</feature>
<dbReference type="AlphaFoldDB" id="A0A2S6GB90"/>
<keyword evidence="3" id="KW-1185">Reference proteome</keyword>
<evidence type="ECO:0000313" key="3">
    <source>
        <dbReference type="Proteomes" id="UP000239203"/>
    </source>
</evidence>
<keyword evidence="1" id="KW-1133">Transmembrane helix</keyword>
<keyword evidence="1" id="KW-0472">Membrane</keyword>
<evidence type="ECO:0000313" key="2">
    <source>
        <dbReference type="EMBL" id="PPK61000.1"/>
    </source>
</evidence>
<protein>
    <submittedName>
        <fullName evidence="2">Uncharacterized protein</fullName>
    </submittedName>
</protein>
<organism evidence="2 3">
    <name type="scientific">Actinokineospora auranticolor</name>
    <dbReference type="NCBI Taxonomy" id="155976"/>
    <lineage>
        <taxon>Bacteria</taxon>
        <taxon>Bacillati</taxon>
        <taxon>Actinomycetota</taxon>
        <taxon>Actinomycetes</taxon>
        <taxon>Pseudonocardiales</taxon>
        <taxon>Pseudonocardiaceae</taxon>
        <taxon>Actinokineospora</taxon>
    </lineage>
</organism>
<reference evidence="2 3" key="1">
    <citation type="submission" date="2018-02" db="EMBL/GenBank/DDBJ databases">
        <title>Genomic Encyclopedia of Archaeal and Bacterial Type Strains, Phase II (KMG-II): from individual species to whole genera.</title>
        <authorList>
            <person name="Goeker M."/>
        </authorList>
    </citation>
    <scope>NUCLEOTIDE SEQUENCE [LARGE SCALE GENOMIC DNA]</scope>
    <source>
        <strain evidence="2 3">YU 961-1</strain>
    </source>
</reference>
<feature type="transmembrane region" description="Helical" evidence="1">
    <location>
        <begin position="38"/>
        <end position="57"/>
    </location>
</feature>
<name>A0A2S6GB90_9PSEU</name>
<gene>
    <name evidence="2" type="ORF">CLV40_14514</name>
</gene>
<dbReference type="EMBL" id="PTIX01000045">
    <property type="protein sequence ID" value="PPK61000.1"/>
    <property type="molecule type" value="Genomic_DNA"/>
</dbReference>
<proteinExistence type="predicted"/>
<dbReference type="RefSeq" id="WP_146108414.1">
    <property type="nucleotide sequence ID" value="NZ_CP154825.1"/>
</dbReference>
<evidence type="ECO:0000256" key="1">
    <source>
        <dbReference type="SAM" id="Phobius"/>
    </source>
</evidence>
<comment type="caution">
    <text evidence="2">The sequence shown here is derived from an EMBL/GenBank/DDBJ whole genome shotgun (WGS) entry which is preliminary data.</text>
</comment>
<keyword evidence="1" id="KW-0812">Transmembrane</keyword>
<accession>A0A2S6GB90</accession>